<dbReference type="SUPFAM" id="SSF53383">
    <property type="entry name" value="PLP-dependent transferases"/>
    <property type="match status" value="1"/>
</dbReference>
<comment type="pathway">
    <text evidence="2">Porphyrin-containing compound metabolism; protoporphyrin-IX biosynthesis; 5-aminolevulinate from glycine: step 1/1.</text>
</comment>
<name>A0A484H6L5_9ZZZZ</name>
<dbReference type="NCBIfam" id="TIGR01821">
    <property type="entry name" value="5aminolev_synth"/>
    <property type="match status" value="1"/>
</dbReference>
<dbReference type="FunFam" id="3.40.640.10:FF:000006">
    <property type="entry name" value="5-aminolevulinate synthase, mitochondrial"/>
    <property type="match status" value="1"/>
</dbReference>
<dbReference type="InterPro" id="IPR050087">
    <property type="entry name" value="AON_synthase_class-II"/>
</dbReference>
<dbReference type="GO" id="GO:0030170">
    <property type="term" value="F:pyridoxal phosphate binding"/>
    <property type="evidence" value="ECO:0007669"/>
    <property type="project" value="InterPro"/>
</dbReference>
<keyword evidence="8 14" id="KW-0012">Acyltransferase</keyword>
<evidence type="ECO:0000256" key="12">
    <source>
        <dbReference type="ARBA" id="ARBA00047654"/>
    </source>
</evidence>
<proteinExistence type="inferred from homology"/>
<gene>
    <name evidence="14" type="ORF">RIEGSTA812A_PEG_553</name>
</gene>
<protein>
    <recommendedName>
        <fullName evidence="4">5-aminolevulinate synthase</fullName>
        <ecNumber evidence="4">2.3.1.37</ecNumber>
    </recommendedName>
    <alternativeName>
        <fullName evidence="9">5-aminolevulinic acid synthase</fullName>
    </alternativeName>
    <alternativeName>
        <fullName evidence="10">Delta-ALA synthase</fullName>
    </alternativeName>
    <alternativeName>
        <fullName evidence="11">Delta-aminolevulinate synthase</fullName>
    </alternativeName>
</protein>
<evidence type="ECO:0000256" key="1">
    <source>
        <dbReference type="ARBA" id="ARBA00001933"/>
    </source>
</evidence>
<dbReference type="EC" id="2.3.1.37" evidence="4"/>
<evidence type="ECO:0000256" key="8">
    <source>
        <dbReference type="ARBA" id="ARBA00023315"/>
    </source>
</evidence>
<dbReference type="PROSITE" id="PS00599">
    <property type="entry name" value="AA_TRANSFER_CLASS_2"/>
    <property type="match status" value="1"/>
</dbReference>
<comment type="catalytic activity">
    <reaction evidence="12">
        <text>succinyl-CoA + glycine + H(+) = 5-aminolevulinate + CO2 + CoA</text>
        <dbReference type="Rhea" id="RHEA:12921"/>
        <dbReference type="ChEBI" id="CHEBI:15378"/>
        <dbReference type="ChEBI" id="CHEBI:16526"/>
        <dbReference type="ChEBI" id="CHEBI:57287"/>
        <dbReference type="ChEBI" id="CHEBI:57292"/>
        <dbReference type="ChEBI" id="CHEBI:57305"/>
        <dbReference type="ChEBI" id="CHEBI:356416"/>
        <dbReference type="EC" id="2.3.1.37"/>
    </reaction>
</comment>
<comment type="cofactor">
    <cofactor evidence="1">
        <name>pyridoxal 5'-phosphate</name>
        <dbReference type="ChEBI" id="CHEBI:597326"/>
    </cofactor>
</comment>
<dbReference type="InterPro" id="IPR004839">
    <property type="entry name" value="Aminotransferase_I/II_large"/>
</dbReference>
<dbReference type="InterPro" id="IPR015421">
    <property type="entry name" value="PyrdxlP-dep_Trfase_major"/>
</dbReference>
<dbReference type="AlphaFoldDB" id="A0A484H6L5"/>
<keyword evidence="5 14" id="KW-0808">Transferase</keyword>
<dbReference type="InterPro" id="IPR001917">
    <property type="entry name" value="Aminotrans_II_pyridoxalP_BS"/>
</dbReference>
<keyword evidence="6" id="KW-0663">Pyridoxal phosphate</keyword>
<evidence type="ECO:0000256" key="2">
    <source>
        <dbReference type="ARBA" id="ARBA00005029"/>
    </source>
</evidence>
<evidence type="ECO:0000256" key="9">
    <source>
        <dbReference type="ARBA" id="ARBA00031691"/>
    </source>
</evidence>
<organism evidence="14">
    <name type="scientific">invertebrate metagenome</name>
    <dbReference type="NCBI Taxonomy" id="1711999"/>
    <lineage>
        <taxon>unclassified sequences</taxon>
        <taxon>metagenomes</taxon>
        <taxon>organismal metagenomes</taxon>
    </lineage>
</organism>
<dbReference type="InterPro" id="IPR015422">
    <property type="entry name" value="PyrdxlP-dep_Trfase_small"/>
</dbReference>
<evidence type="ECO:0000313" key="14">
    <source>
        <dbReference type="EMBL" id="VBB69080.1"/>
    </source>
</evidence>
<evidence type="ECO:0000256" key="7">
    <source>
        <dbReference type="ARBA" id="ARBA00023133"/>
    </source>
</evidence>
<evidence type="ECO:0000256" key="10">
    <source>
        <dbReference type="ARBA" id="ARBA00031945"/>
    </source>
</evidence>
<evidence type="ECO:0000256" key="5">
    <source>
        <dbReference type="ARBA" id="ARBA00022679"/>
    </source>
</evidence>
<dbReference type="PANTHER" id="PTHR13693:SF102">
    <property type="entry name" value="2-AMINO-3-KETOBUTYRATE COENZYME A LIGASE, MITOCHONDRIAL"/>
    <property type="match status" value="1"/>
</dbReference>
<feature type="domain" description="Aminotransferase class I/classII large" evidence="13">
    <location>
        <begin position="50"/>
        <end position="394"/>
    </location>
</feature>
<dbReference type="InterPro" id="IPR015424">
    <property type="entry name" value="PyrdxlP-dep_Trfase"/>
</dbReference>
<dbReference type="GO" id="GO:0003870">
    <property type="term" value="F:5-aminolevulinate synthase activity"/>
    <property type="evidence" value="ECO:0007669"/>
    <property type="project" value="UniProtKB-EC"/>
</dbReference>
<dbReference type="Gene3D" id="3.90.1150.10">
    <property type="entry name" value="Aspartate Aminotransferase, domain 1"/>
    <property type="match status" value="1"/>
</dbReference>
<dbReference type="CDD" id="cd06454">
    <property type="entry name" value="KBL_like"/>
    <property type="match status" value="1"/>
</dbReference>
<dbReference type="UniPathway" id="UPA00251">
    <property type="reaction ID" value="UER00375"/>
</dbReference>
<dbReference type="EMBL" id="LR026963">
    <property type="protein sequence ID" value="VBB69080.1"/>
    <property type="molecule type" value="Genomic_DNA"/>
</dbReference>
<evidence type="ECO:0000256" key="11">
    <source>
        <dbReference type="ARBA" id="ARBA00032773"/>
    </source>
</evidence>
<dbReference type="PANTHER" id="PTHR13693">
    <property type="entry name" value="CLASS II AMINOTRANSFERASE/8-AMINO-7-OXONONANOATE SYNTHASE"/>
    <property type="match status" value="1"/>
</dbReference>
<evidence type="ECO:0000256" key="6">
    <source>
        <dbReference type="ARBA" id="ARBA00022898"/>
    </source>
</evidence>
<sequence>MDYQVYFTQSLADLRKEGRYRTFANLERIAGAFPHARHYRHDMTEELGEVTIWCSNDYLGMGQHPVVIAAMVEALRACGVGAGGTRNISGTTHHHVLLERELAAWCGKEAALLFTSGYVANMTTLATLGCRIPGLVLFSDDANHNSMIEGVRHSRAPKEIFSHNDPDHLDRLMARYPKHQPKLVLFESVYSMDGDIAPIAALCEVAERHGAMTFLDEVHAVGMYGESGAGVAERDGQLDRITFYQATLAKAIGVIGGFIAASAQAVDFVRSFGNGFIFTTALPPAVAAGALASVRYLQLHPELRVLHQERAATCKRRLREAGLPVMETSTSHIVPVMVGDAVRCKQASDDLLERHKIYVQPINYPTVPVGAERLRLTPTPLHDDNAMEQLVTALTDIWHRLGLRQKVV</sequence>
<evidence type="ECO:0000256" key="3">
    <source>
        <dbReference type="ARBA" id="ARBA00008392"/>
    </source>
</evidence>
<evidence type="ECO:0000259" key="13">
    <source>
        <dbReference type="Pfam" id="PF00155"/>
    </source>
</evidence>
<dbReference type="Gene3D" id="3.40.640.10">
    <property type="entry name" value="Type I PLP-dependent aspartate aminotransferase-like (Major domain)"/>
    <property type="match status" value="1"/>
</dbReference>
<comment type="similarity">
    <text evidence="3">Belongs to the class-II pyridoxal-phosphate-dependent aminotransferase family.</text>
</comment>
<dbReference type="GO" id="GO:0006782">
    <property type="term" value="P:protoporphyrinogen IX biosynthetic process"/>
    <property type="evidence" value="ECO:0007669"/>
    <property type="project" value="UniProtKB-UniPathway"/>
</dbReference>
<evidence type="ECO:0000256" key="4">
    <source>
        <dbReference type="ARBA" id="ARBA00013257"/>
    </source>
</evidence>
<dbReference type="InterPro" id="IPR010961">
    <property type="entry name" value="4pyrrol_synth_NH2levulA_synth"/>
</dbReference>
<keyword evidence="7" id="KW-0350">Heme biosynthesis</keyword>
<reference evidence="14" key="1">
    <citation type="submission" date="2018-10" db="EMBL/GenBank/DDBJ databases">
        <authorList>
            <person name="Gruber-Vodicka H."/>
            <person name="Jaeckle O."/>
        </authorList>
    </citation>
    <scope>NUCLEOTIDE SEQUENCE</scope>
</reference>
<dbReference type="GO" id="GO:0005739">
    <property type="term" value="C:mitochondrion"/>
    <property type="evidence" value="ECO:0007669"/>
    <property type="project" value="TreeGrafter"/>
</dbReference>
<dbReference type="Pfam" id="PF00155">
    <property type="entry name" value="Aminotran_1_2"/>
    <property type="match status" value="1"/>
</dbReference>
<accession>A0A484H6L5</accession>